<keyword evidence="3" id="KW-1185">Reference proteome</keyword>
<dbReference type="Pfam" id="PF01936">
    <property type="entry name" value="NYN"/>
    <property type="match status" value="1"/>
</dbReference>
<accession>A0ABW4KYW8</accession>
<feature type="domain" description="NYN" evidence="1">
    <location>
        <begin position="2"/>
        <end position="116"/>
    </location>
</feature>
<dbReference type="Proteomes" id="UP001597304">
    <property type="component" value="Unassembled WGS sequence"/>
</dbReference>
<dbReference type="EMBL" id="JBHUEJ010000038">
    <property type="protein sequence ID" value="MFD1712347.1"/>
    <property type="molecule type" value="Genomic_DNA"/>
</dbReference>
<dbReference type="Gene3D" id="3.40.50.1010">
    <property type="entry name" value="5'-nuclease"/>
    <property type="match status" value="1"/>
</dbReference>
<dbReference type="RefSeq" id="WP_255507866.1">
    <property type="nucleotide sequence ID" value="NZ_JBHUEJ010000038.1"/>
</dbReference>
<evidence type="ECO:0000259" key="1">
    <source>
        <dbReference type="Pfam" id="PF01936"/>
    </source>
</evidence>
<reference evidence="3" key="1">
    <citation type="journal article" date="2019" name="Int. J. Syst. Evol. Microbiol.">
        <title>The Global Catalogue of Microorganisms (GCM) 10K type strain sequencing project: providing services to taxonomists for standard genome sequencing and annotation.</title>
        <authorList>
            <consortium name="The Broad Institute Genomics Platform"/>
            <consortium name="The Broad Institute Genome Sequencing Center for Infectious Disease"/>
            <person name="Wu L."/>
            <person name="Ma J."/>
        </authorList>
    </citation>
    <scope>NUCLEOTIDE SEQUENCE [LARGE SCALE GENOMIC DNA]</scope>
    <source>
        <strain evidence="3">LMG 29247</strain>
    </source>
</reference>
<sequence>MFIDADNLNDPTALDHVLLSVRSLADRIVYRRAYGRAESLRAIEAVLWRHGVRPVANLIVDKTTTDSALVIDAVEAVCRNDIDVVAICSGDADFVPLAMWLRERRCRVLCFSLPQKIFANPESFYDEVVLIDVVSDSLPAPLSPQTPALEKRENAARKLPPAPAVDVRAKVKATPKIPAVKDLLKALPELSTRKPLHLSVAAKELRAAGLLSKTGSSTTLFQRYPAQFELLPSKQPNTVRYRG</sequence>
<dbReference type="InterPro" id="IPR021139">
    <property type="entry name" value="NYN"/>
</dbReference>
<evidence type="ECO:0000313" key="3">
    <source>
        <dbReference type="Proteomes" id="UP001597304"/>
    </source>
</evidence>
<protein>
    <submittedName>
        <fullName evidence="2">NYN domain-containing protein</fullName>
    </submittedName>
</protein>
<gene>
    <name evidence="2" type="ORF">ACFSF0_17240</name>
</gene>
<organism evidence="2 3">
    <name type="scientific">Ottowia flava</name>
    <dbReference type="NCBI Taxonomy" id="2675430"/>
    <lineage>
        <taxon>Bacteria</taxon>
        <taxon>Pseudomonadati</taxon>
        <taxon>Pseudomonadota</taxon>
        <taxon>Betaproteobacteria</taxon>
        <taxon>Burkholderiales</taxon>
        <taxon>Comamonadaceae</taxon>
        <taxon>Ottowia</taxon>
    </lineage>
</organism>
<dbReference type="CDD" id="cd11297">
    <property type="entry name" value="PIN_LabA-like_N_1"/>
    <property type="match status" value="1"/>
</dbReference>
<evidence type="ECO:0000313" key="2">
    <source>
        <dbReference type="EMBL" id="MFD1712347.1"/>
    </source>
</evidence>
<name>A0ABW4KYW8_9BURK</name>
<proteinExistence type="predicted"/>
<dbReference type="PANTHER" id="PTHR35811">
    <property type="entry name" value="SLR1870 PROTEIN"/>
    <property type="match status" value="1"/>
</dbReference>
<dbReference type="PANTHER" id="PTHR35811:SF1">
    <property type="entry name" value="HTH OST-TYPE DOMAIN-CONTAINING PROTEIN"/>
    <property type="match status" value="1"/>
</dbReference>
<comment type="caution">
    <text evidence="2">The sequence shown here is derived from an EMBL/GenBank/DDBJ whole genome shotgun (WGS) entry which is preliminary data.</text>
</comment>